<evidence type="ECO:0000256" key="1">
    <source>
        <dbReference type="SAM" id="MobiDB-lite"/>
    </source>
</evidence>
<dbReference type="InterPro" id="IPR009749">
    <property type="entry name" value="DUF1315"/>
</dbReference>
<feature type="compositionally biased region" description="Basic and acidic residues" evidence="1">
    <location>
        <begin position="84"/>
        <end position="94"/>
    </location>
</feature>
<dbReference type="Proteomes" id="UP000646745">
    <property type="component" value="Unassembled WGS sequence"/>
</dbReference>
<feature type="compositionally biased region" description="Low complexity" evidence="1">
    <location>
        <begin position="72"/>
        <end position="83"/>
    </location>
</feature>
<sequence>MSETSFDDMVAQMTPELYERFKQAIQLRKWPDGRRLTGEQTELCLEAVIKYERFHDLPPEQRIGYLERNECSSGTHSSSGTRSSAEEAAVKWIN</sequence>
<dbReference type="EMBL" id="BMZI01000007">
    <property type="protein sequence ID" value="GHB30123.1"/>
    <property type="molecule type" value="Genomic_DNA"/>
</dbReference>
<proteinExistence type="predicted"/>
<evidence type="ECO:0000313" key="2">
    <source>
        <dbReference type="EMBL" id="GHB30123.1"/>
    </source>
</evidence>
<comment type="caution">
    <text evidence="2">The sequence shown here is derived from an EMBL/GenBank/DDBJ whole genome shotgun (WGS) entry which is preliminary data.</text>
</comment>
<keyword evidence="3" id="KW-1185">Reference proteome</keyword>
<dbReference type="RefSeq" id="WP_189445647.1">
    <property type="nucleotide sequence ID" value="NZ_BMZI01000007.1"/>
</dbReference>
<organism evidence="2 3">
    <name type="scientific">Salinicola rhizosphaerae</name>
    <dbReference type="NCBI Taxonomy" id="1443141"/>
    <lineage>
        <taxon>Bacteria</taxon>
        <taxon>Pseudomonadati</taxon>
        <taxon>Pseudomonadota</taxon>
        <taxon>Gammaproteobacteria</taxon>
        <taxon>Oceanospirillales</taxon>
        <taxon>Halomonadaceae</taxon>
        <taxon>Salinicola</taxon>
    </lineage>
</organism>
<gene>
    <name evidence="2" type="ORF">GCM10009038_31110</name>
</gene>
<feature type="region of interest" description="Disordered" evidence="1">
    <location>
        <begin position="68"/>
        <end position="94"/>
    </location>
</feature>
<protein>
    <recommendedName>
        <fullName evidence="4">DUF1315 family protein</fullName>
    </recommendedName>
</protein>
<reference evidence="3" key="1">
    <citation type="journal article" date="2019" name="Int. J. Syst. Evol. Microbiol.">
        <title>The Global Catalogue of Microorganisms (GCM) 10K type strain sequencing project: providing services to taxonomists for standard genome sequencing and annotation.</title>
        <authorList>
            <consortium name="The Broad Institute Genomics Platform"/>
            <consortium name="The Broad Institute Genome Sequencing Center for Infectious Disease"/>
            <person name="Wu L."/>
            <person name="Ma J."/>
        </authorList>
    </citation>
    <scope>NUCLEOTIDE SEQUENCE [LARGE SCALE GENOMIC DNA]</scope>
    <source>
        <strain evidence="3">KCTC 32998</strain>
    </source>
</reference>
<evidence type="ECO:0000313" key="3">
    <source>
        <dbReference type="Proteomes" id="UP000646745"/>
    </source>
</evidence>
<name>A0ABQ3EER9_9GAMM</name>
<accession>A0ABQ3EER9</accession>
<evidence type="ECO:0008006" key="4">
    <source>
        <dbReference type="Google" id="ProtNLM"/>
    </source>
</evidence>
<dbReference type="Pfam" id="PF07023">
    <property type="entry name" value="DUF1315"/>
    <property type="match status" value="1"/>
</dbReference>